<protein>
    <submittedName>
        <fullName evidence="1">Uncharacterized protein</fullName>
    </submittedName>
</protein>
<dbReference type="Proteomes" id="UP001219934">
    <property type="component" value="Unassembled WGS sequence"/>
</dbReference>
<dbReference type="EMBL" id="JAPTMU010000013">
    <property type="protein sequence ID" value="KAJ4933359.1"/>
    <property type="molecule type" value="Genomic_DNA"/>
</dbReference>
<gene>
    <name evidence="1" type="ORF">JOQ06_030191</name>
</gene>
<keyword evidence="2" id="KW-1185">Reference proteome</keyword>
<reference evidence="1" key="1">
    <citation type="submission" date="2022-11" db="EMBL/GenBank/DDBJ databases">
        <title>Chromosome-level genome of Pogonophryne albipinna.</title>
        <authorList>
            <person name="Jo E."/>
        </authorList>
    </citation>
    <scope>NUCLEOTIDE SEQUENCE</scope>
    <source>
        <strain evidence="1">SGF0006</strain>
        <tissue evidence="1">Muscle</tissue>
    </source>
</reference>
<dbReference type="AlphaFoldDB" id="A0AAD6FFM6"/>
<accession>A0AAD6FFM6</accession>
<sequence>MPSVSLSLPAALAGPPRTWVCLSCMFWFGGLFKWCYFSPVPLVNPDQIKLGIYWVVPLSGVGLRVGTPAVGGLGTVTHLNERDIMKENGRV</sequence>
<proteinExistence type="predicted"/>
<evidence type="ECO:0000313" key="1">
    <source>
        <dbReference type="EMBL" id="KAJ4933359.1"/>
    </source>
</evidence>
<organism evidence="1 2">
    <name type="scientific">Pogonophryne albipinna</name>
    <dbReference type="NCBI Taxonomy" id="1090488"/>
    <lineage>
        <taxon>Eukaryota</taxon>
        <taxon>Metazoa</taxon>
        <taxon>Chordata</taxon>
        <taxon>Craniata</taxon>
        <taxon>Vertebrata</taxon>
        <taxon>Euteleostomi</taxon>
        <taxon>Actinopterygii</taxon>
        <taxon>Neopterygii</taxon>
        <taxon>Teleostei</taxon>
        <taxon>Neoteleostei</taxon>
        <taxon>Acanthomorphata</taxon>
        <taxon>Eupercaria</taxon>
        <taxon>Perciformes</taxon>
        <taxon>Notothenioidei</taxon>
        <taxon>Pogonophryne</taxon>
    </lineage>
</organism>
<name>A0AAD6FFM6_9TELE</name>
<comment type="caution">
    <text evidence="1">The sequence shown here is derived from an EMBL/GenBank/DDBJ whole genome shotgun (WGS) entry which is preliminary data.</text>
</comment>
<evidence type="ECO:0000313" key="2">
    <source>
        <dbReference type="Proteomes" id="UP001219934"/>
    </source>
</evidence>
<feature type="non-terminal residue" evidence="1">
    <location>
        <position position="1"/>
    </location>
</feature>